<evidence type="ECO:0000256" key="1">
    <source>
        <dbReference type="ARBA" id="ARBA00004123"/>
    </source>
</evidence>
<keyword evidence="5" id="KW-1185">Reference proteome</keyword>
<dbReference type="PANTHER" id="PTHR46147">
    <property type="entry name" value="HISTONE-LYSINE N-METHYLTRANSFERASE ASH1"/>
    <property type="match status" value="1"/>
</dbReference>
<dbReference type="GO" id="GO:0005654">
    <property type="term" value="C:nucleoplasm"/>
    <property type="evidence" value="ECO:0007669"/>
    <property type="project" value="TreeGrafter"/>
</dbReference>
<feature type="region of interest" description="Disordered" evidence="3">
    <location>
        <begin position="1"/>
        <end position="85"/>
    </location>
</feature>
<evidence type="ECO:0000256" key="3">
    <source>
        <dbReference type="SAM" id="MobiDB-lite"/>
    </source>
</evidence>
<feature type="compositionally biased region" description="Gly residues" evidence="3">
    <location>
        <begin position="130"/>
        <end position="141"/>
    </location>
</feature>
<dbReference type="PANTHER" id="PTHR46147:SF1">
    <property type="entry name" value="HISTONE-LYSINE N-METHYLTRANSFERASE ASH1L"/>
    <property type="match status" value="1"/>
</dbReference>
<evidence type="ECO:0000313" key="5">
    <source>
        <dbReference type="Proteomes" id="UP000823561"/>
    </source>
</evidence>
<reference evidence="4" key="1">
    <citation type="submission" date="2020-10" db="EMBL/GenBank/DDBJ databases">
        <title>Chromosome-scale genome assembly of the Allis shad, Alosa alosa.</title>
        <authorList>
            <person name="Margot Z."/>
            <person name="Christophe K."/>
            <person name="Cabau C."/>
            <person name="Louis A."/>
            <person name="Berthelot C."/>
            <person name="Parey E."/>
            <person name="Roest Crollius H."/>
            <person name="Montfort J."/>
            <person name="Robinson-Rechavi M."/>
            <person name="Bucao C."/>
            <person name="Bouchez O."/>
            <person name="Gislard M."/>
            <person name="Lluch J."/>
            <person name="Milhes M."/>
            <person name="Lampietro C."/>
            <person name="Lopez Roques C."/>
            <person name="Donnadieu C."/>
            <person name="Braasch I."/>
            <person name="Desvignes T."/>
            <person name="Postlethwait J."/>
            <person name="Bobe J."/>
            <person name="Guiguen Y."/>
        </authorList>
    </citation>
    <scope>NUCLEOTIDE SEQUENCE</scope>
    <source>
        <strain evidence="4">M-15738</strain>
        <tissue evidence="4">Blood</tissue>
    </source>
</reference>
<feature type="compositionally biased region" description="Low complexity" evidence="3">
    <location>
        <begin position="270"/>
        <end position="283"/>
    </location>
</feature>
<dbReference type="AlphaFoldDB" id="A0AAV6FNV3"/>
<dbReference type="GO" id="GO:0042800">
    <property type="term" value="F:histone H3K4 methyltransferase activity"/>
    <property type="evidence" value="ECO:0007669"/>
    <property type="project" value="TreeGrafter"/>
</dbReference>
<dbReference type="Proteomes" id="UP000823561">
    <property type="component" value="Chromosome 20"/>
</dbReference>
<feature type="compositionally biased region" description="Pro residues" evidence="3">
    <location>
        <begin position="196"/>
        <end position="208"/>
    </location>
</feature>
<feature type="compositionally biased region" description="Basic and acidic residues" evidence="3">
    <location>
        <begin position="22"/>
        <end position="46"/>
    </location>
</feature>
<feature type="compositionally biased region" description="Low complexity" evidence="3">
    <location>
        <begin position="145"/>
        <end position="172"/>
    </location>
</feature>
<feature type="region of interest" description="Disordered" evidence="3">
    <location>
        <begin position="126"/>
        <end position="468"/>
    </location>
</feature>
<evidence type="ECO:0000256" key="2">
    <source>
        <dbReference type="ARBA" id="ARBA00023242"/>
    </source>
</evidence>
<accession>A0AAV6FNV3</accession>
<feature type="compositionally biased region" description="Low complexity" evidence="3">
    <location>
        <begin position="47"/>
        <end position="57"/>
    </location>
</feature>
<name>A0AAV6FNV3_9TELE</name>
<protein>
    <submittedName>
        <fullName evidence="4">Uncharacterized protein</fullName>
    </submittedName>
</protein>
<keyword evidence="2" id="KW-0539">Nucleus</keyword>
<comment type="caution">
    <text evidence="4">The sequence shown here is derived from an EMBL/GenBank/DDBJ whole genome shotgun (WGS) entry which is preliminary data.</text>
</comment>
<dbReference type="EMBL" id="JADWDJ010000020">
    <property type="protein sequence ID" value="KAG5264405.1"/>
    <property type="molecule type" value="Genomic_DNA"/>
</dbReference>
<evidence type="ECO:0000313" key="4">
    <source>
        <dbReference type="EMBL" id="KAG5264405.1"/>
    </source>
</evidence>
<sequence length="468" mass="48859">MDQRTQGGPTTPPPLSATAPAGEREKEGVGGKKEEEDEKRKKEREGPQSQSQSESGAGTEGTPGDPSQQPQQQLPPQQSPQFSVKEATYAEGNVKMKIGLQAKRMKKPPKIMEDYVCRPAFRATVRHTGRGGGRGSRGAGGANDTTTTTTTTAANASATTTATTTTTANATTPGGPTQSPSLGKESEKSQSAGTRPAPPPAQTPPHQAPPTSTSPITPVNGSPPAKRAPPKLVSKSESKPEGKATASAERPLNLHRPLPDSKLHSSTKKAPLAQPNAALANSSPSPPAPPAPSNHEPKMDGVMMKPPQFAFGEAQREQDRGVPGWGGSSTVTEKLAQLIATCPPTKCPKQPKVRRPSPSPSHSNSVPLISNLQRPERAMANRATYSRIQHLSPPPPVSRPPGRPYGSRNKDSVMDKLTTSSRKEESDGGVKGNASSGSSISCTATATTTTAATSSALHYGNSRTNHSK</sequence>
<gene>
    <name evidence="4" type="ORF">AALO_G00253440</name>
</gene>
<feature type="compositionally biased region" description="Low complexity" evidence="3">
    <location>
        <begin position="434"/>
        <end position="456"/>
    </location>
</feature>
<proteinExistence type="predicted"/>
<comment type="subcellular location">
    <subcellularLocation>
        <location evidence="1">Nucleus</location>
    </subcellularLocation>
</comment>
<organism evidence="4 5">
    <name type="scientific">Alosa alosa</name>
    <name type="common">allis shad</name>
    <dbReference type="NCBI Taxonomy" id="278164"/>
    <lineage>
        <taxon>Eukaryota</taxon>
        <taxon>Metazoa</taxon>
        <taxon>Chordata</taxon>
        <taxon>Craniata</taxon>
        <taxon>Vertebrata</taxon>
        <taxon>Euteleostomi</taxon>
        <taxon>Actinopterygii</taxon>
        <taxon>Neopterygii</taxon>
        <taxon>Teleostei</taxon>
        <taxon>Clupei</taxon>
        <taxon>Clupeiformes</taxon>
        <taxon>Clupeoidei</taxon>
        <taxon>Clupeidae</taxon>
        <taxon>Alosa</taxon>
    </lineage>
</organism>
<feature type="compositionally biased region" description="Pro residues" evidence="3">
    <location>
        <begin position="392"/>
        <end position="403"/>
    </location>
</feature>
<feature type="compositionally biased region" description="Low complexity" evidence="3">
    <location>
        <begin position="66"/>
        <end position="81"/>
    </location>
</feature>
<dbReference type="GO" id="GO:0006355">
    <property type="term" value="P:regulation of DNA-templated transcription"/>
    <property type="evidence" value="ECO:0007669"/>
    <property type="project" value="TreeGrafter"/>
</dbReference>